<dbReference type="AlphaFoldDB" id="A0AAQ4DU95"/>
<sequence length="105" mass="11879">MCRDRQKNRCSAPGFWKEEKLQSANFPKRKQKKSNLHRVDLSHDVIAWLTDMSEQSADGSRASPTHPASKTSPSRRSRERRPRGPTATAREECPPASTEVNHLVA</sequence>
<evidence type="ECO:0000256" key="1">
    <source>
        <dbReference type="SAM" id="MobiDB-lite"/>
    </source>
</evidence>
<name>A0AAQ4DU95_AMBAM</name>
<feature type="region of interest" description="Disordered" evidence="1">
    <location>
        <begin position="52"/>
        <end position="105"/>
    </location>
</feature>
<evidence type="ECO:0000313" key="2">
    <source>
        <dbReference type="EMBL" id="KAK8766035.1"/>
    </source>
</evidence>
<dbReference type="Proteomes" id="UP001321473">
    <property type="component" value="Unassembled WGS sequence"/>
</dbReference>
<gene>
    <name evidence="2" type="ORF">V5799_007184</name>
</gene>
<proteinExistence type="predicted"/>
<protein>
    <submittedName>
        <fullName evidence="2">Uncharacterized protein</fullName>
    </submittedName>
</protein>
<accession>A0AAQ4DU95</accession>
<reference evidence="2 3" key="1">
    <citation type="journal article" date="2023" name="Arcadia Sci">
        <title>De novo assembly of a long-read Amblyomma americanum tick genome.</title>
        <authorList>
            <person name="Chou S."/>
            <person name="Poskanzer K.E."/>
            <person name="Rollins M."/>
            <person name="Thuy-Boun P.S."/>
        </authorList>
    </citation>
    <scope>NUCLEOTIDE SEQUENCE [LARGE SCALE GENOMIC DNA]</scope>
    <source>
        <strain evidence="2">F_SG_1</strain>
        <tissue evidence="2">Salivary glands</tissue>
    </source>
</reference>
<evidence type="ECO:0000313" key="3">
    <source>
        <dbReference type="Proteomes" id="UP001321473"/>
    </source>
</evidence>
<feature type="compositionally biased region" description="Basic residues" evidence="1">
    <location>
        <begin position="73"/>
        <end position="83"/>
    </location>
</feature>
<keyword evidence="3" id="KW-1185">Reference proteome</keyword>
<feature type="compositionally biased region" description="Polar residues" evidence="1">
    <location>
        <begin position="52"/>
        <end position="71"/>
    </location>
</feature>
<comment type="caution">
    <text evidence="2">The sequence shown here is derived from an EMBL/GenBank/DDBJ whole genome shotgun (WGS) entry which is preliminary data.</text>
</comment>
<organism evidence="2 3">
    <name type="scientific">Amblyomma americanum</name>
    <name type="common">Lone star tick</name>
    <dbReference type="NCBI Taxonomy" id="6943"/>
    <lineage>
        <taxon>Eukaryota</taxon>
        <taxon>Metazoa</taxon>
        <taxon>Ecdysozoa</taxon>
        <taxon>Arthropoda</taxon>
        <taxon>Chelicerata</taxon>
        <taxon>Arachnida</taxon>
        <taxon>Acari</taxon>
        <taxon>Parasitiformes</taxon>
        <taxon>Ixodida</taxon>
        <taxon>Ixodoidea</taxon>
        <taxon>Ixodidae</taxon>
        <taxon>Amblyomminae</taxon>
        <taxon>Amblyomma</taxon>
    </lineage>
</organism>
<dbReference type="EMBL" id="JARKHS020026772">
    <property type="protein sequence ID" value="KAK8766035.1"/>
    <property type="molecule type" value="Genomic_DNA"/>
</dbReference>